<proteinExistence type="predicted"/>
<organism evidence="1 2">
    <name type="scientific">Cerasibacillus quisquiliarum</name>
    <dbReference type="NCBI Taxonomy" id="227865"/>
    <lineage>
        <taxon>Bacteria</taxon>
        <taxon>Bacillati</taxon>
        <taxon>Bacillota</taxon>
        <taxon>Bacilli</taxon>
        <taxon>Bacillales</taxon>
        <taxon>Bacillaceae</taxon>
        <taxon>Cerasibacillus</taxon>
    </lineage>
</organism>
<dbReference type="InterPro" id="IPR027396">
    <property type="entry name" value="DsrEFH-like"/>
</dbReference>
<comment type="caution">
    <text evidence="1">The sequence shown here is derived from an EMBL/GenBank/DDBJ whole genome shotgun (WGS) entry which is preliminary data.</text>
</comment>
<name>A0A511UTW1_9BACI</name>
<dbReference type="SUPFAM" id="SSF75169">
    <property type="entry name" value="DsrEFH-like"/>
    <property type="match status" value="1"/>
</dbReference>
<keyword evidence="2" id="KW-1185">Reference proteome</keyword>
<dbReference type="AlphaFoldDB" id="A0A511UTW1"/>
<dbReference type="OrthoDB" id="9812053at2"/>
<dbReference type="Pfam" id="PF02635">
    <property type="entry name" value="DsrE"/>
    <property type="match status" value="1"/>
</dbReference>
<sequence>MSQTDLLITLTAHERDANNVTIAFTMGVKALEQGHSVEILLLSDAVHLAADGYADKIDIGEPFLPVKELLPAYLSKGGKLKVCSSCMEHNDVSKDSLLKEAEVVKADYVIEAIMNAKKSLQLN</sequence>
<dbReference type="Proteomes" id="UP000321491">
    <property type="component" value="Unassembled WGS sequence"/>
</dbReference>
<protein>
    <submittedName>
        <fullName evidence="1">Uncharacterized protein</fullName>
    </submittedName>
</protein>
<gene>
    <name evidence="1" type="ORF">CQU01_02670</name>
</gene>
<accession>A0A511UTW1</accession>
<reference evidence="1 2" key="1">
    <citation type="submission" date="2019-07" db="EMBL/GenBank/DDBJ databases">
        <title>Whole genome shotgun sequence of Cerasibacillus quisquiliarum NBRC 102429.</title>
        <authorList>
            <person name="Hosoyama A."/>
            <person name="Uohara A."/>
            <person name="Ohji S."/>
            <person name="Ichikawa N."/>
        </authorList>
    </citation>
    <scope>NUCLEOTIDE SEQUENCE [LARGE SCALE GENOMIC DNA]</scope>
    <source>
        <strain evidence="1 2">NBRC 102429</strain>
    </source>
</reference>
<evidence type="ECO:0000313" key="1">
    <source>
        <dbReference type="EMBL" id="GEN30029.1"/>
    </source>
</evidence>
<dbReference type="EMBL" id="BJXW01000004">
    <property type="protein sequence ID" value="GEN30029.1"/>
    <property type="molecule type" value="Genomic_DNA"/>
</dbReference>
<dbReference type="Gene3D" id="3.40.1260.10">
    <property type="entry name" value="DsrEFH-like"/>
    <property type="match status" value="1"/>
</dbReference>
<dbReference type="InterPro" id="IPR003787">
    <property type="entry name" value="Sulphur_relay_DsrE/F-like"/>
</dbReference>
<dbReference type="RefSeq" id="WP_146934829.1">
    <property type="nucleotide sequence ID" value="NZ_BJXW01000004.1"/>
</dbReference>
<evidence type="ECO:0000313" key="2">
    <source>
        <dbReference type="Proteomes" id="UP000321491"/>
    </source>
</evidence>